<keyword evidence="5" id="KW-0297">G-protein coupled receptor</keyword>
<comment type="subcellular location">
    <subcellularLocation>
        <location evidence="1">Cell membrane</location>
        <topology evidence="1">Multi-pass membrane protein</topology>
    </subcellularLocation>
</comment>
<evidence type="ECO:0000256" key="3">
    <source>
        <dbReference type="ARBA" id="ARBA00022692"/>
    </source>
</evidence>
<keyword evidence="2" id="KW-1003">Cell membrane</keyword>
<evidence type="ECO:0000256" key="10">
    <source>
        <dbReference type="SAM" id="MobiDB-lite"/>
    </source>
</evidence>
<keyword evidence="3 11" id="KW-0812">Transmembrane</keyword>
<evidence type="ECO:0000256" key="6">
    <source>
        <dbReference type="ARBA" id="ARBA00023136"/>
    </source>
</evidence>
<organism evidence="13 14">
    <name type="scientific">Clytia hemisphaerica</name>
    <dbReference type="NCBI Taxonomy" id="252671"/>
    <lineage>
        <taxon>Eukaryota</taxon>
        <taxon>Metazoa</taxon>
        <taxon>Cnidaria</taxon>
        <taxon>Hydrozoa</taxon>
        <taxon>Hydroidolina</taxon>
        <taxon>Leptothecata</taxon>
        <taxon>Obeliida</taxon>
        <taxon>Clytiidae</taxon>
        <taxon>Clytia</taxon>
    </lineage>
</organism>
<dbReference type="GeneID" id="136814844"/>
<dbReference type="OrthoDB" id="10042731at2759"/>
<feature type="transmembrane region" description="Helical" evidence="11">
    <location>
        <begin position="162"/>
        <end position="185"/>
    </location>
</feature>
<dbReference type="PROSITE" id="PS50262">
    <property type="entry name" value="G_PROTEIN_RECEP_F1_2"/>
    <property type="match status" value="1"/>
</dbReference>
<evidence type="ECO:0000256" key="4">
    <source>
        <dbReference type="ARBA" id="ARBA00022989"/>
    </source>
</evidence>
<evidence type="ECO:0000256" key="7">
    <source>
        <dbReference type="ARBA" id="ARBA00023170"/>
    </source>
</evidence>
<keyword evidence="14" id="KW-1185">Reference proteome</keyword>
<evidence type="ECO:0000256" key="2">
    <source>
        <dbReference type="ARBA" id="ARBA00022475"/>
    </source>
</evidence>
<dbReference type="AlphaFoldDB" id="A0A7M5X6R1"/>
<dbReference type="Proteomes" id="UP000594262">
    <property type="component" value="Unplaced"/>
</dbReference>
<dbReference type="SMART" id="SM01381">
    <property type="entry name" value="7TM_GPCR_Srsx"/>
    <property type="match status" value="1"/>
</dbReference>
<evidence type="ECO:0000256" key="8">
    <source>
        <dbReference type="ARBA" id="ARBA00023180"/>
    </source>
</evidence>
<evidence type="ECO:0000256" key="5">
    <source>
        <dbReference type="ARBA" id="ARBA00023040"/>
    </source>
</evidence>
<feature type="transmembrane region" description="Helical" evidence="11">
    <location>
        <begin position="191"/>
        <end position="214"/>
    </location>
</feature>
<dbReference type="EnsemblMetazoa" id="CLYHEMT018306.1">
    <property type="protein sequence ID" value="CLYHEMP018306.1"/>
    <property type="gene ID" value="CLYHEMG018306"/>
</dbReference>
<evidence type="ECO:0000259" key="12">
    <source>
        <dbReference type="PROSITE" id="PS50262"/>
    </source>
</evidence>
<keyword evidence="9" id="KW-0807">Transducer</keyword>
<dbReference type="SUPFAM" id="SSF81321">
    <property type="entry name" value="Family A G protein-coupled receptor-like"/>
    <property type="match status" value="1"/>
</dbReference>
<dbReference type="InterPro" id="IPR017452">
    <property type="entry name" value="GPCR_Rhodpsn_7TM"/>
</dbReference>
<reference evidence="13" key="1">
    <citation type="submission" date="2021-01" db="UniProtKB">
        <authorList>
            <consortium name="EnsemblMetazoa"/>
        </authorList>
    </citation>
    <scope>IDENTIFICATION</scope>
</reference>
<dbReference type="GO" id="GO:0005886">
    <property type="term" value="C:plasma membrane"/>
    <property type="evidence" value="ECO:0007669"/>
    <property type="project" value="UniProtKB-SubCell"/>
</dbReference>
<feature type="domain" description="G-protein coupled receptors family 1 profile" evidence="12">
    <location>
        <begin position="65"/>
        <end position="298"/>
    </location>
</feature>
<dbReference type="InterPro" id="IPR000276">
    <property type="entry name" value="GPCR_Rhodpsn"/>
</dbReference>
<feature type="transmembrane region" description="Helical" evidence="11">
    <location>
        <begin position="118"/>
        <end position="142"/>
    </location>
</feature>
<name>A0A7M5X6R1_9CNID</name>
<dbReference type="Gene3D" id="1.20.1070.10">
    <property type="entry name" value="Rhodopsin 7-helix transmembrane proteins"/>
    <property type="match status" value="1"/>
</dbReference>
<evidence type="ECO:0000256" key="9">
    <source>
        <dbReference type="ARBA" id="ARBA00023224"/>
    </source>
</evidence>
<proteinExistence type="predicted"/>
<dbReference type="Pfam" id="PF00001">
    <property type="entry name" value="7tm_1"/>
    <property type="match status" value="1"/>
</dbReference>
<dbReference type="PRINTS" id="PR00237">
    <property type="entry name" value="GPCRRHODOPSN"/>
</dbReference>
<evidence type="ECO:0000256" key="11">
    <source>
        <dbReference type="SAM" id="Phobius"/>
    </source>
</evidence>
<keyword evidence="4 11" id="KW-1133">Transmembrane helix</keyword>
<feature type="transmembrane region" description="Helical" evidence="11">
    <location>
        <begin position="239"/>
        <end position="257"/>
    </location>
</feature>
<dbReference type="RefSeq" id="XP_066927373.1">
    <property type="nucleotide sequence ID" value="XM_067071272.1"/>
</dbReference>
<sequence>MERLGSSTNITHLINTINTTAITAFANHSKNNTFQKRGPKPFDPTPGNITELVVLAVLCVLILLGNALVILAFIKGPRSIRTYTNYFVVNLAICDFMVGCLSVPYWMCVRLQVVGPEISHYFISLDVLFGTASILSLVAISIERMAAVRHPTHHYNMSSRPVFAAIFLTWFIGFILFGIKIWIGLTRMEEYTISIFIVSFALPLAIIVFSYIVLFKSAYSLQRADNQTRAQSIHRDMQIAKTISIIVGLFVLCWAPFFGMNLLFIVCMRCLSIQDFVLLVSIAKVMHYSNSMMNFFVYAVRSPEFKRTFKVLLSFECTTDNLRHKIRTVSGLTRLRGASILLKRNNNNAESCADMEKSPSMNNHGRNEEKPALEANEKSFLMVPKANGKSASTDSTGLSSSANSDTMLTDLHDSSYTYPYP</sequence>
<keyword evidence="6 11" id="KW-0472">Membrane</keyword>
<keyword evidence="7" id="KW-0675">Receptor</keyword>
<evidence type="ECO:0000313" key="14">
    <source>
        <dbReference type="Proteomes" id="UP000594262"/>
    </source>
</evidence>
<evidence type="ECO:0000256" key="1">
    <source>
        <dbReference type="ARBA" id="ARBA00004651"/>
    </source>
</evidence>
<feature type="region of interest" description="Disordered" evidence="10">
    <location>
        <begin position="384"/>
        <end position="421"/>
    </location>
</feature>
<dbReference type="PANTHER" id="PTHR24246:SF27">
    <property type="entry name" value="ADENOSINE RECEPTOR, ISOFORM A"/>
    <property type="match status" value="1"/>
</dbReference>
<feature type="compositionally biased region" description="Low complexity" evidence="10">
    <location>
        <begin position="390"/>
        <end position="406"/>
    </location>
</feature>
<dbReference type="PANTHER" id="PTHR24246">
    <property type="entry name" value="OLFACTORY RECEPTOR AND ADENOSINE RECEPTOR"/>
    <property type="match status" value="1"/>
</dbReference>
<keyword evidence="8" id="KW-0325">Glycoprotein</keyword>
<dbReference type="GO" id="GO:0004930">
    <property type="term" value="F:G protein-coupled receptor activity"/>
    <property type="evidence" value="ECO:0007669"/>
    <property type="project" value="UniProtKB-KW"/>
</dbReference>
<feature type="transmembrane region" description="Helical" evidence="11">
    <location>
        <begin position="52"/>
        <end position="74"/>
    </location>
</feature>
<evidence type="ECO:0000313" key="13">
    <source>
        <dbReference type="EnsemblMetazoa" id="CLYHEMP018306.1"/>
    </source>
</evidence>
<accession>A0A7M5X6R1</accession>
<protein>
    <recommendedName>
        <fullName evidence="12">G-protein coupled receptors family 1 profile domain-containing protein</fullName>
    </recommendedName>
</protein>
<feature type="transmembrane region" description="Helical" evidence="11">
    <location>
        <begin position="86"/>
        <end position="106"/>
    </location>
</feature>